<dbReference type="PANTHER" id="PTHR37477:SF1">
    <property type="entry name" value="COBALT-PRECORRIN-5A HYDROLASE"/>
    <property type="match status" value="1"/>
</dbReference>
<sequence length="160" mass="16590">MNRPIKRLAVGIGCKRGASVEQIDAAVLSALGPHSIDDVRAIATIDIKAHEPGIVGFCARHALPLHVFSREQIAAASAVSHAGQMTAPSPHVRAHLGVDGVCEPCALLAAAAGRLIAPKRVFEGGVTVAIATADATADSVALATFDHEPTQHQQHHEDAQ</sequence>
<evidence type="ECO:0000313" key="3">
    <source>
        <dbReference type="Proteomes" id="UP000826462"/>
    </source>
</evidence>
<feature type="domain" description="CobE/GbiG C-terminal" evidence="1">
    <location>
        <begin position="8"/>
        <end position="131"/>
    </location>
</feature>
<dbReference type="Proteomes" id="UP000826462">
    <property type="component" value="Chromosome 2"/>
</dbReference>
<protein>
    <submittedName>
        <fullName evidence="2">Cobalamin biosynthesis protein</fullName>
    </submittedName>
</protein>
<dbReference type="InterPro" id="IPR036518">
    <property type="entry name" value="CobE/GbiG_C_sf"/>
</dbReference>
<proteinExistence type="predicted"/>
<reference evidence="2 3" key="1">
    <citation type="submission" date="2021-07" db="EMBL/GenBank/DDBJ databases">
        <title>Paraburkholderia edwinii protects Aspergillus sp. from phenazines by acting as a toxin sponge.</title>
        <authorList>
            <person name="Dahlstrom K.M."/>
            <person name="Newman D.K."/>
        </authorList>
    </citation>
    <scope>NUCLEOTIDE SEQUENCE [LARGE SCALE GENOMIC DNA]</scope>
    <source>
        <strain evidence="2 3">Pe01</strain>
    </source>
</reference>
<dbReference type="EMBL" id="CP080096">
    <property type="protein sequence ID" value="QYD71490.1"/>
    <property type="molecule type" value="Genomic_DNA"/>
</dbReference>
<evidence type="ECO:0000259" key="1">
    <source>
        <dbReference type="Pfam" id="PF01890"/>
    </source>
</evidence>
<dbReference type="InterPro" id="IPR052553">
    <property type="entry name" value="CbiG_hydrolase"/>
</dbReference>
<dbReference type="RefSeq" id="WP_219800919.1">
    <property type="nucleotide sequence ID" value="NZ_CP080096.1"/>
</dbReference>
<organism evidence="2 3">
    <name type="scientific">Paraburkholderia edwinii</name>
    <dbReference type="NCBI Taxonomy" id="2861782"/>
    <lineage>
        <taxon>Bacteria</taxon>
        <taxon>Pseudomonadati</taxon>
        <taxon>Pseudomonadota</taxon>
        <taxon>Betaproteobacteria</taxon>
        <taxon>Burkholderiales</taxon>
        <taxon>Burkholderiaceae</taxon>
        <taxon>Paraburkholderia</taxon>
    </lineage>
</organism>
<gene>
    <name evidence="2" type="ORF">KZJ38_31230</name>
</gene>
<name>A0ABX8UR80_9BURK</name>
<accession>A0ABX8UR80</accession>
<keyword evidence="3" id="KW-1185">Reference proteome</keyword>
<dbReference type="SUPFAM" id="SSF159664">
    <property type="entry name" value="CobE/GbiG C-terminal domain-like"/>
    <property type="match status" value="1"/>
</dbReference>
<dbReference type="Pfam" id="PF01890">
    <property type="entry name" value="CbiG_C"/>
    <property type="match status" value="1"/>
</dbReference>
<dbReference type="Gene3D" id="3.30.420.180">
    <property type="entry name" value="CobE/GbiG C-terminal domain"/>
    <property type="match status" value="1"/>
</dbReference>
<evidence type="ECO:0000313" key="2">
    <source>
        <dbReference type="EMBL" id="QYD71490.1"/>
    </source>
</evidence>
<dbReference type="PANTHER" id="PTHR37477">
    <property type="entry name" value="COBALT-PRECORRIN-5A HYDROLASE"/>
    <property type="match status" value="1"/>
</dbReference>
<dbReference type="InterPro" id="IPR002750">
    <property type="entry name" value="CobE/GbiG_C"/>
</dbReference>